<dbReference type="InterPro" id="IPR004358">
    <property type="entry name" value="Sig_transdc_His_kin-like_C"/>
</dbReference>
<evidence type="ECO:0000313" key="9">
    <source>
        <dbReference type="Proteomes" id="UP000184612"/>
    </source>
</evidence>
<keyword evidence="6" id="KW-1133">Transmembrane helix</keyword>
<keyword evidence="9" id="KW-1185">Reference proteome</keyword>
<keyword evidence="5" id="KW-0175">Coiled coil</keyword>
<feature type="domain" description="Histidine kinase" evidence="7">
    <location>
        <begin position="468"/>
        <end position="581"/>
    </location>
</feature>
<dbReference type="RefSeq" id="WP_073590978.1">
    <property type="nucleotide sequence ID" value="NZ_FRFD01000015.1"/>
</dbReference>
<name>A0A1M7YMJ7_9FIRM</name>
<evidence type="ECO:0000256" key="5">
    <source>
        <dbReference type="SAM" id="Coils"/>
    </source>
</evidence>
<evidence type="ECO:0000256" key="3">
    <source>
        <dbReference type="ARBA" id="ARBA00022777"/>
    </source>
</evidence>
<feature type="transmembrane region" description="Helical" evidence="6">
    <location>
        <begin position="295"/>
        <end position="317"/>
    </location>
</feature>
<evidence type="ECO:0000256" key="1">
    <source>
        <dbReference type="ARBA" id="ARBA00000085"/>
    </source>
</evidence>
<organism evidence="8 9">
    <name type="scientific">Anaerocolumna xylanovorans DSM 12503</name>
    <dbReference type="NCBI Taxonomy" id="1121345"/>
    <lineage>
        <taxon>Bacteria</taxon>
        <taxon>Bacillati</taxon>
        <taxon>Bacillota</taxon>
        <taxon>Clostridia</taxon>
        <taxon>Lachnospirales</taxon>
        <taxon>Lachnospiraceae</taxon>
        <taxon>Anaerocolumna</taxon>
    </lineage>
</organism>
<dbReference type="PANTHER" id="PTHR34220">
    <property type="entry name" value="SENSOR HISTIDINE KINASE YPDA"/>
    <property type="match status" value="1"/>
</dbReference>
<dbReference type="STRING" id="1121345.SAMN02745217_04352"/>
<proteinExistence type="predicted"/>
<evidence type="ECO:0000256" key="2">
    <source>
        <dbReference type="ARBA" id="ARBA00012438"/>
    </source>
</evidence>
<dbReference type="PRINTS" id="PR00344">
    <property type="entry name" value="BCTRLSENSOR"/>
</dbReference>
<evidence type="ECO:0000256" key="6">
    <source>
        <dbReference type="SAM" id="Phobius"/>
    </source>
</evidence>
<dbReference type="Pfam" id="PF06580">
    <property type="entry name" value="His_kinase"/>
    <property type="match status" value="1"/>
</dbReference>
<dbReference type="SUPFAM" id="SSF55874">
    <property type="entry name" value="ATPase domain of HSP90 chaperone/DNA topoisomerase II/histidine kinase"/>
    <property type="match status" value="1"/>
</dbReference>
<dbReference type="AlphaFoldDB" id="A0A1M7YMJ7"/>
<dbReference type="EMBL" id="FRFD01000015">
    <property type="protein sequence ID" value="SHO53893.1"/>
    <property type="molecule type" value="Genomic_DNA"/>
</dbReference>
<feature type="transmembrane region" description="Helical" evidence="6">
    <location>
        <begin position="20"/>
        <end position="42"/>
    </location>
</feature>
<feature type="coiled-coil region" evidence="5">
    <location>
        <begin position="354"/>
        <end position="388"/>
    </location>
</feature>
<dbReference type="Pfam" id="PF02518">
    <property type="entry name" value="HATPase_c"/>
    <property type="match status" value="1"/>
</dbReference>
<dbReference type="InterPro" id="IPR003594">
    <property type="entry name" value="HATPase_dom"/>
</dbReference>
<dbReference type="Gene3D" id="6.10.340.10">
    <property type="match status" value="1"/>
</dbReference>
<accession>A0A1M7YMJ7</accession>
<dbReference type="Gene3D" id="3.30.565.10">
    <property type="entry name" value="Histidine kinase-like ATPase, C-terminal domain"/>
    <property type="match status" value="1"/>
</dbReference>
<keyword evidence="3 8" id="KW-0808">Transferase</keyword>
<dbReference type="OrthoDB" id="9776552at2"/>
<reference evidence="8 9" key="1">
    <citation type="submission" date="2016-12" db="EMBL/GenBank/DDBJ databases">
        <authorList>
            <person name="Song W.-J."/>
            <person name="Kurnit D.M."/>
        </authorList>
    </citation>
    <scope>NUCLEOTIDE SEQUENCE [LARGE SCALE GENOMIC DNA]</scope>
    <source>
        <strain evidence="8 9">DSM 12503</strain>
    </source>
</reference>
<dbReference type="PROSITE" id="PS51257">
    <property type="entry name" value="PROKAR_LIPOPROTEIN"/>
    <property type="match status" value="1"/>
</dbReference>
<dbReference type="InterPro" id="IPR036890">
    <property type="entry name" value="HATPase_C_sf"/>
</dbReference>
<dbReference type="InterPro" id="IPR005467">
    <property type="entry name" value="His_kinase_dom"/>
</dbReference>
<keyword evidence="6" id="KW-0812">Transmembrane</keyword>
<dbReference type="GO" id="GO:0016020">
    <property type="term" value="C:membrane"/>
    <property type="evidence" value="ECO:0007669"/>
    <property type="project" value="InterPro"/>
</dbReference>
<keyword evidence="6" id="KW-0472">Membrane</keyword>
<dbReference type="InterPro" id="IPR050640">
    <property type="entry name" value="Bact_2-comp_sensor_kinase"/>
</dbReference>
<dbReference type="GO" id="GO:0000155">
    <property type="term" value="F:phosphorelay sensor kinase activity"/>
    <property type="evidence" value="ECO:0007669"/>
    <property type="project" value="InterPro"/>
</dbReference>
<keyword evidence="4" id="KW-0902">Two-component regulatory system</keyword>
<protein>
    <recommendedName>
        <fullName evidence="2">histidine kinase</fullName>
        <ecNumber evidence="2">2.7.13.3</ecNumber>
    </recommendedName>
</protein>
<comment type="catalytic activity">
    <reaction evidence="1">
        <text>ATP + protein L-histidine = ADP + protein N-phospho-L-histidine.</text>
        <dbReference type="EC" id="2.7.13.3"/>
    </reaction>
</comment>
<gene>
    <name evidence="8" type="ORF">SAMN02745217_04352</name>
</gene>
<dbReference type="SMART" id="SM00387">
    <property type="entry name" value="HATPase_c"/>
    <property type="match status" value="1"/>
</dbReference>
<dbReference type="InterPro" id="IPR010559">
    <property type="entry name" value="Sig_transdc_His_kin_internal"/>
</dbReference>
<keyword evidence="3 8" id="KW-0418">Kinase</keyword>
<sequence length="584" mass="68010">MKRKKLFYGDTIHKRLVSAFLLVIISCLLLSGIVSYVALISVEKNKTEVEMISNLEQVTQNMDRLFLSMCQISEQMMQQGNLGILLNSYLTTQNSYELYHIKKQICTDMVTVAFPSSDINLLSYYNYNTQRNIFESFTFKEGYDFNQVPELIRIGDISYNGFHPSFRKYQNDMVISLKRESKFSENISGLIYIEAKLDLLGYIQTRQNDKNSKKMECIILQADKKGNICYSSDKDIFPVKKDFTLHSIFPDGKEKGVYGQYFAVAKTSKMGYTNLLLIRMSDYKRELYQWFDRSLIVFIVSIVLLYCMVFIIHRIIYGPLKIFGKEIDKLGEGSFELTDYDSGVLEFNQLFEQFNKMKRQIKKLITDVEIAEKEKNQLEVEKLIYQINPHFLMNTLNSVHWLAKSHNQPEISKFITNLNSILAYNLGKLDKDTTFRSEINMLQNYIDLQKMRYDFDASIDVEEGPYLDQPTVRLLLQPLVENAIRYGLGDQGIIEIRIFYHDVRNYVVLMIEDHGKGLSKDKLMQLQEPFRYNQDSKENSGIGLRYVRSMLETYYGDKAIMNINSEKGRGTKITLLLPLNKEGS</sequence>
<dbReference type="EC" id="2.7.13.3" evidence="2"/>
<evidence type="ECO:0000313" key="8">
    <source>
        <dbReference type="EMBL" id="SHO53893.1"/>
    </source>
</evidence>
<dbReference type="PANTHER" id="PTHR34220:SF7">
    <property type="entry name" value="SENSOR HISTIDINE KINASE YPDA"/>
    <property type="match status" value="1"/>
</dbReference>
<evidence type="ECO:0000256" key="4">
    <source>
        <dbReference type="ARBA" id="ARBA00023012"/>
    </source>
</evidence>
<evidence type="ECO:0000259" key="7">
    <source>
        <dbReference type="PROSITE" id="PS50109"/>
    </source>
</evidence>
<dbReference type="Proteomes" id="UP000184612">
    <property type="component" value="Unassembled WGS sequence"/>
</dbReference>
<dbReference type="PROSITE" id="PS50109">
    <property type="entry name" value="HIS_KIN"/>
    <property type="match status" value="1"/>
</dbReference>